<dbReference type="InterPro" id="IPR058718">
    <property type="entry name" value="Agl6_TM_C"/>
</dbReference>
<proteinExistence type="predicted"/>
<keyword evidence="1" id="KW-0472">Membrane</keyword>
<comment type="caution">
    <text evidence="4">The sequence shown here is derived from an EMBL/GenBank/DDBJ whole genome shotgun (WGS) entry which is preliminary data.</text>
</comment>
<dbReference type="SUPFAM" id="SSF53448">
    <property type="entry name" value="Nucleotide-diphospho-sugar transferases"/>
    <property type="match status" value="1"/>
</dbReference>
<keyword evidence="5" id="KW-1185">Reference proteome</keyword>
<evidence type="ECO:0000313" key="5">
    <source>
        <dbReference type="Proteomes" id="UP001244297"/>
    </source>
</evidence>
<feature type="transmembrane region" description="Helical" evidence="1">
    <location>
        <begin position="234"/>
        <end position="267"/>
    </location>
</feature>
<gene>
    <name evidence="4" type="ORF">QWZ18_08230</name>
</gene>
<keyword evidence="1" id="KW-1133">Transmembrane helix</keyword>
<sequence length="418" mass="43700">MPPSTGLNRPIDVSVVLPCLDEVRALPVALASATAALAVLDTVHGLAGEIVVADNGSVDGSQEVARRLGARVVAVPEKGYGAALMGGFAEARGRYLVMGDADGSYEFGDAVAMVVALQGGADLCMGSRFRGGIAPGAMPWKNRYLGNPILTGLLNLLFGAKVGDAHCGLRALTKGCLKRLNLRGSGMEFASEMIIKAILKGEQIAEVPASLHRDQRGRPPHLRPWRDGWRHLRFLLMLSPAWLFALPAALLAFVGLSILAVATIATVAPSVVGGFFGNYWVILAGALLGVAHNAALLAAAVHLYGVREGYRLPGRRHTRWARFVSLETMLGIGAAGILSGAGLLLSVLGYWSLHRFGPIGSVLPAVIGTSLVAIGTQNALGGFLLAVIGGNEAAFLRVGRARIPDRETMQPGTDSMAA</sequence>
<accession>A0ABT8AL18</accession>
<name>A0ABT8AL18_9HYPH</name>
<dbReference type="Proteomes" id="UP001244297">
    <property type="component" value="Unassembled WGS sequence"/>
</dbReference>
<dbReference type="InterPro" id="IPR029044">
    <property type="entry name" value="Nucleotide-diphossugar_trans"/>
</dbReference>
<dbReference type="InterPro" id="IPR050256">
    <property type="entry name" value="Glycosyltransferase_2"/>
</dbReference>
<protein>
    <submittedName>
        <fullName evidence="4">Glycosyltransferase family 2 protein</fullName>
    </submittedName>
</protein>
<dbReference type="PANTHER" id="PTHR48090">
    <property type="entry name" value="UNDECAPRENYL-PHOSPHATE 4-DEOXY-4-FORMAMIDO-L-ARABINOSE TRANSFERASE-RELATED"/>
    <property type="match status" value="1"/>
</dbReference>
<dbReference type="CDD" id="cd04179">
    <property type="entry name" value="DPM_DPG-synthase_like"/>
    <property type="match status" value="1"/>
</dbReference>
<organism evidence="4 5">
    <name type="scientific">Methylobacterium longum</name>
    <dbReference type="NCBI Taxonomy" id="767694"/>
    <lineage>
        <taxon>Bacteria</taxon>
        <taxon>Pseudomonadati</taxon>
        <taxon>Pseudomonadota</taxon>
        <taxon>Alphaproteobacteria</taxon>
        <taxon>Hyphomicrobiales</taxon>
        <taxon>Methylobacteriaceae</taxon>
        <taxon>Methylobacterium</taxon>
    </lineage>
</organism>
<dbReference type="RefSeq" id="WP_238285480.1">
    <property type="nucleotide sequence ID" value="NZ_BPQS01000003.1"/>
</dbReference>
<dbReference type="Pfam" id="PF00535">
    <property type="entry name" value="Glycos_transf_2"/>
    <property type="match status" value="1"/>
</dbReference>
<dbReference type="Pfam" id="PF26629">
    <property type="entry name" value="GT2_TM_C"/>
    <property type="match status" value="1"/>
</dbReference>
<keyword evidence="1" id="KW-0812">Transmembrane</keyword>
<reference evidence="5" key="1">
    <citation type="journal article" date="2019" name="Int. J. Syst. Evol. Microbiol.">
        <title>The Global Catalogue of Microorganisms (GCM) 10K type strain sequencing project: providing services to taxonomists for standard genome sequencing and annotation.</title>
        <authorList>
            <consortium name="The Broad Institute Genomics Platform"/>
            <consortium name="The Broad Institute Genome Sequencing Center for Infectious Disease"/>
            <person name="Wu L."/>
            <person name="Ma J."/>
        </authorList>
    </citation>
    <scope>NUCLEOTIDE SEQUENCE [LARGE SCALE GENOMIC DNA]</scope>
    <source>
        <strain evidence="5">CECT 7806</strain>
    </source>
</reference>
<feature type="transmembrane region" description="Helical" evidence="1">
    <location>
        <begin position="365"/>
        <end position="388"/>
    </location>
</feature>
<dbReference type="InterPro" id="IPR001173">
    <property type="entry name" value="Glyco_trans_2-like"/>
</dbReference>
<feature type="domain" description="Low-salt glycan biosynthesis hexosyltransferase Agl6 C-terminal transmembrane region" evidence="3">
    <location>
        <begin position="301"/>
        <end position="388"/>
    </location>
</feature>
<evidence type="ECO:0000256" key="1">
    <source>
        <dbReference type="SAM" id="Phobius"/>
    </source>
</evidence>
<dbReference type="EMBL" id="JAUFPT010000023">
    <property type="protein sequence ID" value="MDN3570608.1"/>
    <property type="molecule type" value="Genomic_DNA"/>
</dbReference>
<evidence type="ECO:0000313" key="4">
    <source>
        <dbReference type="EMBL" id="MDN3570608.1"/>
    </source>
</evidence>
<evidence type="ECO:0000259" key="2">
    <source>
        <dbReference type="Pfam" id="PF00535"/>
    </source>
</evidence>
<feature type="transmembrane region" description="Helical" evidence="1">
    <location>
        <begin position="326"/>
        <end position="353"/>
    </location>
</feature>
<dbReference type="PANTHER" id="PTHR48090:SF7">
    <property type="entry name" value="RFBJ PROTEIN"/>
    <property type="match status" value="1"/>
</dbReference>
<feature type="domain" description="Glycosyltransferase 2-like" evidence="2">
    <location>
        <begin position="14"/>
        <end position="177"/>
    </location>
</feature>
<evidence type="ECO:0000259" key="3">
    <source>
        <dbReference type="Pfam" id="PF26629"/>
    </source>
</evidence>
<dbReference type="Gene3D" id="3.90.550.10">
    <property type="entry name" value="Spore Coat Polysaccharide Biosynthesis Protein SpsA, Chain A"/>
    <property type="match status" value="1"/>
</dbReference>
<feature type="transmembrane region" description="Helical" evidence="1">
    <location>
        <begin position="279"/>
        <end position="305"/>
    </location>
</feature>